<protein>
    <submittedName>
        <fullName evidence="2">Uncharacterized protein LOC131803874</fullName>
    </submittedName>
</protein>
<keyword evidence="1" id="KW-1185">Reference proteome</keyword>
<gene>
    <name evidence="2" type="primary">LOC131803874</name>
</gene>
<accession>A0ABM3V7A4</accession>
<evidence type="ECO:0000313" key="2">
    <source>
        <dbReference type="RefSeq" id="XP_058981661.1"/>
    </source>
</evidence>
<sequence>MPLLEDIVKTNLTLFYMYHGTALGKACMSDIVFFDFFASPLEVGVDLVQQMTYLETYFGESLMEKVDTYETPKGIVIKSNPFAAAADLIKMNAISTIMCLIIVIL</sequence>
<dbReference type="RefSeq" id="XP_058981661.1">
    <property type="nucleotide sequence ID" value="XM_059125678.1"/>
</dbReference>
<reference evidence="2" key="1">
    <citation type="submission" date="2025-08" db="UniProtKB">
        <authorList>
            <consortium name="RefSeq"/>
        </authorList>
    </citation>
    <scope>IDENTIFICATION</scope>
    <source>
        <strain evidence="2">Aabys</strain>
        <tissue evidence="2">Whole body</tissue>
    </source>
</reference>
<organism evidence="1 2">
    <name type="scientific">Musca domestica</name>
    <name type="common">House fly</name>
    <dbReference type="NCBI Taxonomy" id="7370"/>
    <lineage>
        <taxon>Eukaryota</taxon>
        <taxon>Metazoa</taxon>
        <taxon>Ecdysozoa</taxon>
        <taxon>Arthropoda</taxon>
        <taxon>Hexapoda</taxon>
        <taxon>Insecta</taxon>
        <taxon>Pterygota</taxon>
        <taxon>Neoptera</taxon>
        <taxon>Endopterygota</taxon>
        <taxon>Diptera</taxon>
        <taxon>Brachycera</taxon>
        <taxon>Muscomorpha</taxon>
        <taxon>Muscoidea</taxon>
        <taxon>Muscidae</taxon>
        <taxon>Musca</taxon>
    </lineage>
</organism>
<evidence type="ECO:0000313" key="1">
    <source>
        <dbReference type="Proteomes" id="UP001652621"/>
    </source>
</evidence>
<name>A0ABM3V7A4_MUSDO</name>
<dbReference type="GeneID" id="131803874"/>
<proteinExistence type="predicted"/>
<dbReference type="Proteomes" id="UP001652621">
    <property type="component" value="Unplaced"/>
</dbReference>